<dbReference type="InterPro" id="IPR005532">
    <property type="entry name" value="SUMF_dom"/>
</dbReference>
<dbReference type="InterPro" id="IPR016187">
    <property type="entry name" value="CTDL_fold"/>
</dbReference>
<name>A0AAU1U4H6_9ACTN</name>
<dbReference type="EMBL" id="CP108195">
    <property type="protein sequence ID" value="WTS11633.1"/>
    <property type="molecule type" value="Genomic_DNA"/>
</dbReference>
<dbReference type="Gene3D" id="3.90.1580.10">
    <property type="entry name" value="paralog of FGE (formylglycine-generating enzyme)"/>
    <property type="match status" value="1"/>
</dbReference>
<reference evidence="3" key="1">
    <citation type="submission" date="2022-10" db="EMBL/GenBank/DDBJ databases">
        <title>The complete genomes of actinobacterial strains from the NBC collection.</title>
        <authorList>
            <person name="Joergensen T.S."/>
            <person name="Alvarez Arevalo M."/>
            <person name="Sterndorff E.B."/>
            <person name="Faurdal D."/>
            <person name="Vuksanovic O."/>
            <person name="Mourched A.-S."/>
            <person name="Charusanti P."/>
            <person name="Shaw S."/>
            <person name="Blin K."/>
            <person name="Weber T."/>
        </authorList>
    </citation>
    <scope>NUCLEOTIDE SEQUENCE</scope>
    <source>
        <strain evidence="3">NBC_00119</strain>
    </source>
</reference>
<evidence type="ECO:0000256" key="1">
    <source>
        <dbReference type="SAM" id="MobiDB-lite"/>
    </source>
</evidence>
<feature type="region of interest" description="Disordered" evidence="1">
    <location>
        <begin position="1"/>
        <end position="23"/>
    </location>
</feature>
<dbReference type="GO" id="GO:0120147">
    <property type="term" value="F:formylglycine-generating oxidase activity"/>
    <property type="evidence" value="ECO:0007669"/>
    <property type="project" value="TreeGrafter"/>
</dbReference>
<dbReference type="PANTHER" id="PTHR23150:SF19">
    <property type="entry name" value="FORMYLGLYCINE-GENERATING ENZYME"/>
    <property type="match status" value="1"/>
</dbReference>
<dbReference type="InterPro" id="IPR051043">
    <property type="entry name" value="Sulfatase_Mod_Factor_Kinase"/>
</dbReference>
<dbReference type="Pfam" id="PF03781">
    <property type="entry name" value="FGE-sulfatase"/>
    <property type="match status" value="1"/>
</dbReference>
<dbReference type="AlphaFoldDB" id="A0AAU1U4H6"/>
<sequence length="346" mass="38107">MSDVPTATTPPLGHTPRNQPDDMVWIPSGGFTMGSDRHYPEEAPAHAVSVDGFWIDPHPVTNAQFQAFIEATDYQTIAERPVDPSAYPGTDTAMLAPASAVFTPPSHPVDLRYPYQWWSYVPGANWRHPGGPGTSRRDRLDHPVTHVAWPDVLAYAQWAGKQIPTEAEWEYAARGGLPDSEFAWGDDLTPGGRYMANTWQGQFPHENLELDGYAGTSPVGEFPANGYGLYDMIGNVWEWTSDWYADHQRLATNAPTCCGAPRPRFNPVGGAEADSVEPGQLQLRIPRKVMKGGSHLCAPNYCRRYRPAARLPQPIDTSTCHLGFRCIVRPAAGAAQQGSVMNQLDR</sequence>
<organism evidence="3">
    <name type="scientific">Streptomyces sp. NBC_00119</name>
    <dbReference type="NCBI Taxonomy" id="2975659"/>
    <lineage>
        <taxon>Bacteria</taxon>
        <taxon>Bacillati</taxon>
        <taxon>Actinomycetota</taxon>
        <taxon>Actinomycetes</taxon>
        <taxon>Kitasatosporales</taxon>
        <taxon>Streptomycetaceae</taxon>
        <taxon>Streptomyces</taxon>
    </lineage>
</organism>
<gene>
    <name evidence="3" type="ORF">OHU69_11620</name>
</gene>
<evidence type="ECO:0000313" key="3">
    <source>
        <dbReference type="EMBL" id="WTS11633.1"/>
    </source>
</evidence>
<evidence type="ECO:0000259" key="2">
    <source>
        <dbReference type="Pfam" id="PF03781"/>
    </source>
</evidence>
<dbReference type="PANTHER" id="PTHR23150">
    <property type="entry name" value="SULFATASE MODIFYING FACTOR 1, 2"/>
    <property type="match status" value="1"/>
</dbReference>
<proteinExistence type="predicted"/>
<dbReference type="InterPro" id="IPR042095">
    <property type="entry name" value="SUMF_sf"/>
</dbReference>
<dbReference type="SUPFAM" id="SSF56436">
    <property type="entry name" value="C-type lectin-like"/>
    <property type="match status" value="1"/>
</dbReference>
<protein>
    <submittedName>
        <fullName evidence="3">Formylglycine-generating enzyme family protein</fullName>
    </submittedName>
</protein>
<feature type="domain" description="Sulfatase-modifying factor enzyme-like" evidence="2">
    <location>
        <begin position="20"/>
        <end position="327"/>
    </location>
</feature>
<accession>A0AAU1U4H6</accession>